<dbReference type="KEGG" id="ker:91103435"/>
<name>A0AAX4KJ73_9TREE</name>
<accession>A0AAX4KJ73</accession>
<dbReference type="AlphaFoldDB" id="A0AAX4KJ73"/>
<evidence type="ECO:0000313" key="1">
    <source>
        <dbReference type="EMBL" id="WWD06542.1"/>
    </source>
</evidence>
<gene>
    <name evidence="1" type="ORF">V865_004634</name>
</gene>
<dbReference type="PANTHER" id="PTHR43591">
    <property type="entry name" value="METHYLTRANSFERASE"/>
    <property type="match status" value="1"/>
</dbReference>
<dbReference type="CDD" id="cd02440">
    <property type="entry name" value="AdoMet_MTases"/>
    <property type="match status" value="1"/>
</dbReference>
<proteinExistence type="predicted"/>
<dbReference type="EMBL" id="CP144089">
    <property type="protein sequence ID" value="WWD06542.1"/>
    <property type="molecule type" value="Genomic_DNA"/>
</dbReference>
<dbReference type="Gene3D" id="3.40.50.150">
    <property type="entry name" value="Vaccinia Virus protein VP39"/>
    <property type="match status" value="1"/>
</dbReference>
<dbReference type="Proteomes" id="UP001358614">
    <property type="component" value="Chromosome 1"/>
</dbReference>
<dbReference type="RefSeq" id="XP_066084509.1">
    <property type="nucleotide sequence ID" value="XM_066228412.1"/>
</dbReference>
<dbReference type="SUPFAM" id="SSF53335">
    <property type="entry name" value="S-adenosyl-L-methionine-dependent methyltransferases"/>
    <property type="match status" value="1"/>
</dbReference>
<dbReference type="InterPro" id="IPR029063">
    <property type="entry name" value="SAM-dependent_MTases_sf"/>
</dbReference>
<sequence length="305" mass="34701">MSRNETPISAEGCDEKRRYNTTQEHYVLPVDQQEINRLNTQHRAVTLIFEGLLPNAIRSIYKADQGKGKRVLDVGCGTGQWLIDLVEEYPDVEEVIGIDITLMHPPSYHKKIQFLTHNVLEAFPEEWIGRFDLVQSRFLITGIKDFPLLLEKLSTLLNPGGHLVVVEPETKCRSTTGRELKEVAPTMASFGELSYEAMQRFGIEVDASQNIPGYFENCGNFEDIQKESREIPMSDWSDDPKLKEIGFIQLSNSLALPDTIKRLIISLGLIDETGFEIAKEEFQDEVRHGKGKAVLPIWSIWARKK</sequence>
<protein>
    <recommendedName>
        <fullName evidence="3">Methyltransferase domain-containing protein</fullName>
    </recommendedName>
</protein>
<reference evidence="1 2" key="1">
    <citation type="submission" date="2024-01" db="EMBL/GenBank/DDBJ databases">
        <title>Comparative genomics of Cryptococcus and Kwoniella reveals pathogenesis evolution and contrasting modes of karyotype evolution via chromosome fusion or intercentromeric recombination.</title>
        <authorList>
            <person name="Coelho M.A."/>
            <person name="David-Palma M."/>
            <person name="Shea T."/>
            <person name="Bowers K."/>
            <person name="McGinley-Smith S."/>
            <person name="Mohammad A.W."/>
            <person name="Gnirke A."/>
            <person name="Yurkov A.M."/>
            <person name="Nowrousian M."/>
            <person name="Sun S."/>
            <person name="Cuomo C.A."/>
            <person name="Heitman J."/>
        </authorList>
    </citation>
    <scope>NUCLEOTIDE SEQUENCE [LARGE SCALE GENOMIC DNA]</scope>
    <source>
        <strain evidence="1 2">PYCC6329</strain>
    </source>
</reference>
<evidence type="ECO:0000313" key="2">
    <source>
        <dbReference type="Proteomes" id="UP001358614"/>
    </source>
</evidence>
<organism evidence="1 2">
    <name type="scientific">Kwoniella europaea PYCC6329</name>
    <dbReference type="NCBI Taxonomy" id="1423913"/>
    <lineage>
        <taxon>Eukaryota</taxon>
        <taxon>Fungi</taxon>
        <taxon>Dikarya</taxon>
        <taxon>Basidiomycota</taxon>
        <taxon>Agaricomycotina</taxon>
        <taxon>Tremellomycetes</taxon>
        <taxon>Tremellales</taxon>
        <taxon>Cryptococcaceae</taxon>
        <taxon>Kwoniella</taxon>
    </lineage>
</organism>
<dbReference type="GeneID" id="91103435"/>
<keyword evidence="2" id="KW-1185">Reference proteome</keyword>
<evidence type="ECO:0008006" key="3">
    <source>
        <dbReference type="Google" id="ProtNLM"/>
    </source>
</evidence>
<dbReference type="Pfam" id="PF13489">
    <property type="entry name" value="Methyltransf_23"/>
    <property type="match status" value="1"/>
</dbReference>